<dbReference type="InterPro" id="IPR010496">
    <property type="entry name" value="AL/BT2_dom"/>
</dbReference>
<accession>A0A4Y1WRL5</accession>
<feature type="domain" description="3-keto-alpha-glucoside-1,2-lyase/3-keto-2-hydroxy-glucal hydratase" evidence="2">
    <location>
        <begin position="921"/>
        <end position="1121"/>
    </location>
</feature>
<keyword evidence="1" id="KW-0732">Signal</keyword>
<dbReference type="Pfam" id="PF06439">
    <property type="entry name" value="3keto-disac_hyd"/>
    <property type="match status" value="2"/>
</dbReference>
<dbReference type="Proteomes" id="UP000318946">
    <property type="component" value="Chromosome"/>
</dbReference>
<dbReference type="EMBL" id="AP019735">
    <property type="protein sequence ID" value="BBL03335.1"/>
    <property type="molecule type" value="Genomic_DNA"/>
</dbReference>
<evidence type="ECO:0000313" key="3">
    <source>
        <dbReference type="EMBL" id="BBL03335.1"/>
    </source>
</evidence>
<gene>
    <name evidence="3" type="ORF">A5CBH24_06480</name>
</gene>
<feature type="signal peptide" evidence="1">
    <location>
        <begin position="1"/>
        <end position="23"/>
    </location>
</feature>
<sequence>MKTIRQTLILLTFALFFAANVTAAPLDERQRTVETVVADALAQLPAATAGDYDKIMGELAATGAEGVGILADMLVPASQGENAAVEYALNGVASFVTAAGREQLRPAVCEGLLAALARCKDDANRAFLVSQLQLCATADNAAALAAYIDDPYLGDPVLRALISIPDSEATLLSLARRSDLSDAQRAALAYAFGEKRTAAAEPILLGWIDGADDATRAALYPALASCGTAASAKALEAAARAVDYGCDETAATDSYLRLLDRMVDEGAARDAVKAAKRLLKCERANVRGAALEVIVRAEGTRAMPYVLAALEKGDIQYRNAALRYIGDKADDAVYAAIAADRKRLSDEAWADVIEWFGVRHAASQTGAVTEAVGSSNDAVALAGIRAAGRLGGDEALAALIAALGGPHSDAAAQTLLAFNGRIDEGVVKALDGRGTMQVQALNLAAARRIDAVADKVFALLDAPDAAVSEAAYRALASIAAPADVDRLSRLLDTADAAHAGQLSAALTHAVRTLAPEKQYETVYARMSASPRPERYYPTLAQTGTQQAIDCLVENFAGTRRAEAFDALLRVDAPQIAGVLYTIAAGNPDLADRALTRYTACVAALDATPVRKYQLYRQALELNPSPKIAVGILRKLEGIREFPALVLAGRYLDDEATARAAAAAVKTIAAKSARPLGGDTVRALLEKSRDIYREWAKSDADAGYAVDELTLMLSKLPAEGFAAVATDLAQWSAVTADPARRATMKAAALKRAEAAAAKAMQQSWTTADGTIAYAGGEPSTIAAPGTYENFEFWIDCRTRGAAGIAVRSTNRIGLGGDAGSGALTGNRTHASTPAVDADNADGEWNTLHVKVVDDRVTVEVNGRTVTENVILENTCAPGEAAYASGAIELLGEGDAAEFRDFYLCELPATPVFELSPEERAEGYEVLFDGRSLHKWTGNTTNYVPQEGTIYVTASYGGKGNLYTVEEYGDFILRFEFRFLREGVNNGIGLRTPMGVDAAYHGMEIQILDHDAPIYKNLRVYQQHGSVYGIIPAKRIKFGELGTWNVEEIRAVGDRITVTVNGEVILDGDIREACQGHNVSEDGSKKNPYTVDHRNHPGLFNKKGHIGLLGHGAGIQFRNIRIKSLDAKTQNGK</sequence>
<dbReference type="SUPFAM" id="SSF48371">
    <property type="entry name" value="ARM repeat"/>
    <property type="match status" value="1"/>
</dbReference>
<feature type="chain" id="PRO_5021233276" description="3-keto-alpha-glucoside-1,2-lyase/3-keto-2-hydroxy-glucal hydratase domain-containing protein" evidence="1">
    <location>
        <begin position="24"/>
        <end position="1131"/>
    </location>
</feature>
<proteinExistence type="predicted"/>
<dbReference type="Gene3D" id="1.25.10.10">
    <property type="entry name" value="Leucine-rich Repeat Variant"/>
    <property type="match status" value="1"/>
</dbReference>
<name>A0A4Y1WRL5_9BACT</name>
<dbReference type="GeneID" id="78341360"/>
<dbReference type="InterPro" id="IPR011989">
    <property type="entry name" value="ARM-like"/>
</dbReference>
<dbReference type="GO" id="GO:0016787">
    <property type="term" value="F:hydrolase activity"/>
    <property type="evidence" value="ECO:0007669"/>
    <property type="project" value="InterPro"/>
</dbReference>
<dbReference type="Gene3D" id="2.60.120.560">
    <property type="entry name" value="Exo-inulinase, domain 1"/>
    <property type="match status" value="2"/>
</dbReference>
<evidence type="ECO:0000256" key="1">
    <source>
        <dbReference type="SAM" id="SignalP"/>
    </source>
</evidence>
<dbReference type="AlphaFoldDB" id="A0A4Y1WRL5"/>
<evidence type="ECO:0000259" key="2">
    <source>
        <dbReference type="Pfam" id="PF06439"/>
    </source>
</evidence>
<evidence type="ECO:0000313" key="4">
    <source>
        <dbReference type="Proteomes" id="UP000318946"/>
    </source>
</evidence>
<protein>
    <recommendedName>
        <fullName evidence="2">3-keto-alpha-glucoside-1,2-lyase/3-keto-2-hydroxy-glucal hydratase domain-containing protein</fullName>
    </recommendedName>
</protein>
<keyword evidence="4" id="KW-1185">Reference proteome</keyword>
<dbReference type="KEGG" id="acou:A5CBH24_06480"/>
<reference evidence="4" key="1">
    <citation type="submission" date="2019-06" db="EMBL/GenBank/DDBJ databases">
        <title>Alistipes onderdonkii subsp. vulgaris subsp. nov., Alistipes dispar sp. nov. and Alistipes communis sp. nov., isolated from human faeces, and creation of Alistipes onderdonkii subsp. onderdonkii subsp. nov.</title>
        <authorList>
            <person name="Sakamoto M."/>
            <person name="Ikeyama N."/>
            <person name="Ogata Y."/>
            <person name="Suda W."/>
            <person name="Iino T."/>
            <person name="Hattori M."/>
            <person name="Ohkuma M."/>
        </authorList>
    </citation>
    <scope>NUCLEOTIDE SEQUENCE [LARGE SCALE GENOMIC DNA]</scope>
    <source>
        <strain evidence="4">5CBH24</strain>
    </source>
</reference>
<dbReference type="InterPro" id="IPR016024">
    <property type="entry name" value="ARM-type_fold"/>
</dbReference>
<organism evidence="3 4">
    <name type="scientific">Alistipes communis</name>
    <dbReference type="NCBI Taxonomy" id="2585118"/>
    <lineage>
        <taxon>Bacteria</taxon>
        <taxon>Pseudomonadati</taxon>
        <taxon>Bacteroidota</taxon>
        <taxon>Bacteroidia</taxon>
        <taxon>Bacteroidales</taxon>
        <taxon>Rikenellaceae</taxon>
        <taxon>Alistipes</taxon>
    </lineage>
</organism>
<feature type="domain" description="3-keto-alpha-glucoside-1,2-lyase/3-keto-2-hydroxy-glucal hydratase" evidence="2">
    <location>
        <begin position="754"/>
        <end position="901"/>
    </location>
</feature>
<dbReference type="RefSeq" id="WP_244611619.1">
    <property type="nucleotide sequence ID" value="NZ_AP019735.1"/>
</dbReference>